<reference evidence="2 3" key="1">
    <citation type="journal article" date="2004" name="Nat. Biotechnol.">
        <title>The genome sequence of the capnophilic rumen bacterium Mannheimia succiniciproducens.</title>
        <authorList>
            <person name="Hong S.H."/>
            <person name="Kim J.S."/>
            <person name="Lee S.Y."/>
            <person name="In Y.H."/>
            <person name="Choi S.S."/>
            <person name="Rih J.-K."/>
            <person name="Kim C.H."/>
            <person name="Jeong H."/>
            <person name="Hur C.G."/>
            <person name="Kim J.J."/>
        </authorList>
    </citation>
    <scope>NUCLEOTIDE SEQUENCE [LARGE SCALE GENOMIC DNA]</scope>
    <source>
        <strain evidence="3">KCTC 0769BP / MBEL55E</strain>
    </source>
</reference>
<dbReference type="Pfam" id="PF26367">
    <property type="entry name" value="DUF8095"/>
    <property type="match status" value="1"/>
</dbReference>
<dbReference type="eggNOG" id="ENOG5031JYK">
    <property type="taxonomic scope" value="Bacteria"/>
</dbReference>
<gene>
    <name evidence="2" type="ordered locus">MS0612</name>
</gene>
<proteinExistence type="predicted"/>
<evidence type="ECO:0000313" key="3">
    <source>
        <dbReference type="Proteomes" id="UP000000607"/>
    </source>
</evidence>
<evidence type="ECO:0000259" key="1">
    <source>
        <dbReference type="Pfam" id="PF26367"/>
    </source>
</evidence>
<dbReference type="Proteomes" id="UP000000607">
    <property type="component" value="Chromosome"/>
</dbReference>
<dbReference type="STRING" id="221988.MS0612"/>
<evidence type="ECO:0000313" key="2">
    <source>
        <dbReference type="EMBL" id="AAU37219.1"/>
    </source>
</evidence>
<sequence>MNLIHSKEGEMNITKFPVILTLAVFSAGIALSPAYARGKNIFTENTERAEKTYMSYGKSQQLDPNNSKDVNELANSVEFEVYEISENHSSHTIFESNAGICRGYQSSNGVELTDSTTYYVDDASDDYYASITGATIYAHASPKNVQYAPIFNIHDPKILKEIHQDEEKYGKDLATKNVNARENILSKGICR</sequence>
<dbReference type="EMBL" id="AE016827">
    <property type="protein sequence ID" value="AAU37219.1"/>
    <property type="molecule type" value="Genomic_DNA"/>
</dbReference>
<dbReference type="KEGG" id="msu:MS0612"/>
<dbReference type="HOGENOM" id="CLU_116248_0_0_6"/>
<feature type="domain" description="DUF8095" evidence="1">
    <location>
        <begin position="51"/>
        <end position="187"/>
    </location>
</feature>
<keyword evidence="3" id="KW-1185">Reference proteome</keyword>
<protein>
    <recommendedName>
        <fullName evidence="1">DUF8095 domain-containing protein</fullName>
    </recommendedName>
</protein>
<dbReference type="InterPro" id="IPR058408">
    <property type="entry name" value="DUF8095"/>
</dbReference>
<dbReference type="AlphaFoldDB" id="Q65UZ1"/>
<name>Q65UZ1_MANSM</name>
<organism evidence="2 3">
    <name type="scientific">Mannheimia succiniciproducens (strain KCTC 0769BP / MBEL55E)</name>
    <dbReference type="NCBI Taxonomy" id="221988"/>
    <lineage>
        <taxon>Bacteria</taxon>
        <taxon>Pseudomonadati</taxon>
        <taxon>Pseudomonadota</taxon>
        <taxon>Gammaproteobacteria</taxon>
        <taxon>Pasteurellales</taxon>
        <taxon>Pasteurellaceae</taxon>
        <taxon>Basfia</taxon>
    </lineage>
</organism>
<accession>Q65UZ1</accession>